<dbReference type="InterPro" id="IPR000601">
    <property type="entry name" value="PKD_dom"/>
</dbReference>
<dbReference type="GO" id="GO:0007156">
    <property type="term" value="P:homophilic cell adhesion via plasma membrane adhesion molecules"/>
    <property type="evidence" value="ECO:0007669"/>
    <property type="project" value="InterPro"/>
</dbReference>
<evidence type="ECO:0000256" key="2">
    <source>
        <dbReference type="SAM" id="Phobius"/>
    </source>
</evidence>
<dbReference type="InterPro" id="IPR013783">
    <property type="entry name" value="Ig-like_fold"/>
</dbReference>
<protein>
    <submittedName>
        <fullName evidence="5">Tandem repeat protein</fullName>
    </submittedName>
</protein>
<dbReference type="GO" id="GO:0016020">
    <property type="term" value="C:membrane"/>
    <property type="evidence" value="ECO:0007669"/>
    <property type="project" value="InterPro"/>
</dbReference>
<feature type="region of interest" description="Disordered" evidence="1">
    <location>
        <begin position="4408"/>
        <end position="4453"/>
    </location>
</feature>
<dbReference type="InterPro" id="IPR015919">
    <property type="entry name" value="Cadherin-like_sf"/>
</dbReference>
<feature type="transmembrane region" description="Helical" evidence="2">
    <location>
        <begin position="4457"/>
        <end position="4479"/>
    </location>
</feature>
<proteinExistence type="predicted"/>
<keyword evidence="2" id="KW-1133">Transmembrane helix</keyword>
<dbReference type="NCBIfam" id="NF012211">
    <property type="entry name" value="tand_rpt_95"/>
    <property type="match status" value="2"/>
</dbReference>
<dbReference type="Pfam" id="PF18911">
    <property type="entry name" value="PKD_4"/>
    <property type="match status" value="1"/>
</dbReference>
<dbReference type="CDD" id="cd11304">
    <property type="entry name" value="Cadherin_repeat"/>
    <property type="match status" value="1"/>
</dbReference>
<keyword evidence="2" id="KW-0472">Membrane</keyword>
<evidence type="ECO:0000256" key="1">
    <source>
        <dbReference type="SAM" id="MobiDB-lite"/>
    </source>
</evidence>
<evidence type="ECO:0000313" key="5">
    <source>
        <dbReference type="EMBL" id="QEL14583.1"/>
    </source>
</evidence>
<feature type="domain" description="Cadherin" evidence="4">
    <location>
        <begin position="3619"/>
        <end position="3713"/>
    </location>
</feature>
<gene>
    <name evidence="5" type="ORF">PX52LOC_01473</name>
</gene>
<dbReference type="SUPFAM" id="SSF49299">
    <property type="entry name" value="PKD domain"/>
    <property type="match status" value="1"/>
</dbReference>
<dbReference type="Pfam" id="PF17963">
    <property type="entry name" value="Big_9"/>
    <property type="match status" value="2"/>
</dbReference>
<dbReference type="PROSITE" id="PS50268">
    <property type="entry name" value="CADHERIN_2"/>
    <property type="match status" value="1"/>
</dbReference>
<dbReference type="GO" id="GO:0005509">
    <property type="term" value="F:calcium ion binding"/>
    <property type="evidence" value="ECO:0007669"/>
    <property type="project" value="InterPro"/>
</dbReference>
<evidence type="ECO:0000259" key="4">
    <source>
        <dbReference type="PROSITE" id="PS50268"/>
    </source>
</evidence>
<dbReference type="SMART" id="SM00089">
    <property type="entry name" value="PKD"/>
    <property type="match status" value="1"/>
</dbReference>
<dbReference type="RefSeq" id="WP_149109469.1">
    <property type="nucleotide sequence ID" value="NZ_CP042425.1"/>
</dbReference>
<keyword evidence="6" id="KW-1185">Reference proteome</keyword>
<sequence>MPAGLTPVVTPPGIQFLAENGTLNFGSANTFSISDRDNSSGLYTAKVAVTHGIAKVTAPLTGAVLVSNNNSSLVTITGTLANLNASLIVDGFLKFTPDPFYPTKASGDANVSVTVTDPQNNSGSGQTNVRVIPVPQQPTLTTPTGLSLRPGGTTPLGLALDPSLDTDGSESYYVDFSSYPTEGTFSSAGTILPNGSLRFPASAVPNLAFTLPSDFPTGPVSFTVSTYTIDSTNYPLTGGSITSELGWPAQTFNGTVDRPRPVVRPPAAQVINENDSLTFKSDEGGNGFSFSDADALDAQGNSGIYQVSISATNGSISIDVNAASEAGLTPGVFEPFVTLSGTYDNLNRFLGRSGSDGFGFTYVPTPYFSGVAQVSMTVTDPDGQDGSDYADVLVKPVADPPTLTVPADTIVIPPDGSASLDITAAVPFDTFDKSESVSYIDLTSYPAGAFTDSNGLIVGGPSPSGFGWRVTPNQLPGLMFFPDSSVGGNYTIGVHAVSTDVAQGFGGDIIATADSYATIRLQIQTAPKLGLPFVGFVESTPGVFESNNADAAFYLQDFDDAGGTYTLTLTLPAGAGDFSVDDVVAGNYGVSVSGSGTESLTLTGPLGGVNGVRGLQGLTSDGLIIYTPTQYLSGDLGNITGTLTDPDGYFSTSTRLLEVVPVADPPILTATAAVNPPFVTADDPMRIQTVAGRVSPPVPLTVTATPVDTNGDGQEQVKYVEVFFYNYQTGNSSLGTLNYGSGSDSSGYVQLTPDQLGNLSFTVDPSVAPGDYYLQFYGFTQDQAVLANFAGGDLYTTDYSPRDGGQTIVIHIEGPPVVTSPPVVSTPENKTFDFAGQVAVGDDDNDPYSYSPGFTATFSTTGGTLSFDSYSATYNYGLSVDASTPTTFTLSGSLNNLNNFLSFGGGAFQFVPTPYLSGPQFVTITVTDSDGNTTAATTEVDVLPVANRPVLTVASPAGGPAGSPISLSISARSPDQDGSEAVSEYRFSGYPDGTIFSLGTDQYFPTFDDLTGQYYTSIPGPTLTGLTVTLPADAGEGTFALTVQAKTHDHASFPPDTDDVTSDSPYATRTLVVDTRTGPVIDLPDGLTTYEHSPYSGYYLPAFQPTSVFDATPSDFGNYTYHVHLPDGILTTNADPATSFANYGVTIAGYGTFDLTYTGDYAHLVGDPNNLGFLSIFSTFVQPKDYLSGGISLSATFTAPDGRFGTDATTVFVYPVAAFIAPGVVPDIAGGVGETIPFPIVTADTPDQDGSESVEVLITGLPPGATLSAVPAGPTGGFTRSQLVGLTLTLPADAVVGDTYTLTVTARVTDRAGSEIDTQEQSATVVVHIVSVPPFIRPTVNAPGVGDPQEGNDVWFHYVDNGNNNIVDNSFQIADRDDNGGRYTVYFNSDRGYVSYFGVDSKSPGHTVTPSYPFPGVNTLALTGTLPELNAFLKAGIYENRNGTNYYYSGDDRVTVSVVDPDGLVGTNEVRFRVLPVAFYPDCVLISPYITGDVGAEIPTPIATDPTPDTDGSEEMYALISATYADGSSAFADGAAFTLGTPVNDTQWRVNYADFANLKLLPPVGFDGQIYLSIQLVVEDHADYPSFPHTDPRHHQDAEPHYAYASSIVTVATGGYPRVTTPGVQSIREGGNAADPNDPRPSTATFAGPTALSVSGAGILTVTLTVQGYNLGTLHVIDPTNTFGVTVTGDDSPTLTLTGFSEQLEDFFLQGFEVVPTDYYSGDIIVEVRADREYYIPPPFAPGNSGYGYGYGYGLITLTDYAGLTVKVSPVVSPANVTVNNDSPDEVRAPSAPYSLAGGFVTVTPWPDRDYSEYGYVQIDLSGQDTAVLDQFTLTSSFGGFYKNATGQWFTYGYVDPATVQSVLDSITLTPPAGFGGRVTFTAKLGIYDGAHFTSDCTYEYASAMDVGSAVFNFVTGPTVTLNPVSISEGDGVADLGGLAAVQDPSGEATDQYALTLTLTPPAGSPFVVFSVDPEGLPSGVSLFSGNGTTEVTLTGTLAGLQGLGSTFGAVTLRMFGDNPGVSDYFSGLVPITATFVNTTTLGVFPTSTASSAVVVYPVATRVNVTIDPIVAIALQSDQFQAVPVNVTLSPLDPDGTETALVTITGVNGTFNHGSSPDGGVTWQFTRNDLVDDLADLMFTPTGTGEQHWSVTVSVTDTADLSPDVLPPNNTDTAPPVSFDLDVTVIRVVIPDITVPENTPEGAAVGVLQVFGLPADADYDFSLVPNDGDHFAYNFTVDPDGTIRVGDQNPDFESGNPNVFTLSVLIRQYVSAPITFFARPAGFGQQFGFGPPTTGDPFFTVNLGTFTVPVVITNVAEPPTESTSPTITGLEDTTVNVTGLSFTADDAAGAPVTVTLTATHGMLTVNGIADGLNISAVGSPATTITISGSVSTINFLLGQDGVLTFTPDAQYGGPADFIATIDDRTGINPVTTVDTPFLVQPVADTPFVTPTGTNVTVPPNTAGPLGLSNSFNTADTINGDGSESVAVYITGVPAGFTLTNGFDQGGGVYLLTSFGQLDGLALIPPTGFTGTVPLTVYAIVTDVGATGTPPSAVSTFTTASSTFNITFAAANPPSGNTPFVLTGFEDNTSNLLFALVISAPDARNTQTGQADPVNGRILATFTVDHGTLSLDTFYATTGLTVGGSGNTLTLEGSVIDVNRYLSKQPAAPILYTPDANFAGVDNFHLKVSDFVNPTYTPQAIPFSIRPVADVVVGDQAAGVPASGRVNTPIPLTLNGSFVTADTDGSEKVTFRLTGVPVSATNPTYQPLNHGTNLGGGVWELTQADLVGLTFTPMTGFVGTINLTVESVVTDTVTIVSGPASSILRGTPAPFALTFTAPQPPTALAYLATPATEDTPVNTPFYLSFSAPDAVNGQVSVTLAVTHGVLNFSTFLNTLTVTNSGSPTVTITGPVNDINFALSFQARSLTFIPNAQYGGPADFTATINDFVNAPVNTTANLPVRPVADAVATPTGASMIVPAGTIAPVVITASFTTIDTDLSESVALYVFGVPADARLTNGTRQPDGSWLLTSAGQLDNLFLVLSDASFFVGTITLNVRAVVTDVGAPGTPPFSVSTATFDGPAFTLTFGQAQISGPFPVPPTPDVPDLTNSLTEDQLPPPAFFFASLSAPLAVNGRVTVTVSVVHGQLNYDSPDPAVIVDRINPRSLILTGPLSLINGIVGGLSTGIQYSPDANFAGTDFITLTLNDFVTNPVTSADVPFGVYPVADIDTLTPPTAASQKAPPNTTVPLDLSAFFTTADTDTSETVTLRISGVPVSANNPNYQPFNNHGTNLGGGVWELTEADYLAGITFTPPTGFVGTLNLAVRAHLVDMVTVPVSSGAFVTATDMGDTADSPFTLTFVVPQPPTVVGPNTITGREDTPTTITGLGFTAPDAPGLVEVTLSVTHGTLDIQPSFSPLSVHNTSPNTITFAGGDAAAVSAYLALHPLTFTPDPNYAGLATFTASINDFRNPATTRNRSFVITPVADPVGPSSGSDFIVNTGLSAPFILTGPTTTVDTDGSETVVFLASGVPAGATLSNAIDLHNGFWQIAGGNPAVSALTPPAEFVGTINLNVRSRVIDTVVVGTMSGGAFITATDTFDTADSPFTITFVGVTLPPTLAFTGGSVNENTPTGTFIGQVSLVANAEMPTGELFTFSLVEATGYDFTVTPDGRVLVGTQSPDFESLNTGSVTVKATGSHGTFVIQTFPISILNVNESPVFHGPAITDPNEDTPLAITGLSVGDPDAGALPVRVTLSVSHGTLAITGGPVTVSGNGGSVVTLTGSLDQLNALFAAANGIVYTPTGDYSGADSFAVFVDDLGNSGSGSPLSASGSFAFSVIAVADLPTLSVADAVGNEGGVIPLALTAAATDVDGSEVVTVRISGLPAGYTLSAGTRDPITGDWVLLSHQLANLTLTAPQDSGGTIPLTVVATAAELSNGVTASVTRTLNLTVRNVAPVITGLAGGTVTAGQPLTVSLGSFADPGAEPVWTATIDFGDGTPAVNFTANAPGSLGSLPHTYAAAGSYTITVRVFDGTDTGTATTTMEVTPIPVVNAPPVARDDAVRTAFGTPVAVGVLGNDTDPDGDPLTVLGVTTPANGVVTVGEDGVPVYTPNAGFSGTDSFQYTISDGHGHTATATVTVTVDAEIVIPPDNVAPVAGDDLVATPNATAVTFDVLHNDTDADGDTLAIIAVGTPAHGTVSFTGGQLIYTPDADFSGTETFTYTITDGHDHTATATATVVVRAAVSGTDVPPVPPPPISPSPLDTPQSDAAAFQLALTNLATSATRAAPSQTPPVSNPNGVSIPLVANGMTSAAGSGISGDVQIPLGTAPVGFLVLAPSEVTPSATNTGRLAIDMMPVLPADARRAPTINNLATYQPDRPPNTVFPLDPTAPTAGFGESEGEPLPFLDELYRKHLGGAEAPVGSKPPAGGTQSAAPVPAAPPPAKPTEEETESQAPAPAEQNLGPAWGALAFLGAVAVAAAPLSNIFCSNPDIRRRFSLTGTSDEDES</sequence>
<dbReference type="Gene3D" id="2.60.40.60">
    <property type="entry name" value="Cadherins"/>
    <property type="match status" value="1"/>
</dbReference>
<dbReference type="KEGG" id="lrs:PX52LOC_01473"/>
<name>A0A5C1A8R5_9BACT</name>
<dbReference type="Proteomes" id="UP000324974">
    <property type="component" value="Chromosome"/>
</dbReference>
<organism evidence="5 6">
    <name type="scientific">Limnoglobus roseus</name>
    <dbReference type="NCBI Taxonomy" id="2598579"/>
    <lineage>
        <taxon>Bacteria</taxon>
        <taxon>Pseudomonadati</taxon>
        <taxon>Planctomycetota</taxon>
        <taxon>Planctomycetia</taxon>
        <taxon>Gemmatales</taxon>
        <taxon>Gemmataceae</taxon>
        <taxon>Limnoglobus</taxon>
    </lineage>
</organism>
<dbReference type="InterPro" id="IPR022409">
    <property type="entry name" value="PKD/Chitinase_dom"/>
</dbReference>
<dbReference type="InterPro" id="IPR002126">
    <property type="entry name" value="Cadherin-like_dom"/>
</dbReference>
<dbReference type="InterPro" id="IPR035986">
    <property type="entry name" value="PKD_dom_sf"/>
</dbReference>
<dbReference type="Gene3D" id="2.60.40.2810">
    <property type="match status" value="2"/>
</dbReference>
<feature type="region of interest" description="Disordered" evidence="1">
    <location>
        <begin position="1623"/>
        <end position="1642"/>
    </location>
</feature>
<evidence type="ECO:0000313" key="6">
    <source>
        <dbReference type="Proteomes" id="UP000324974"/>
    </source>
</evidence>
<evidence type="ECO:0000259" key="3">
    <source>
        <dbReference type="PROSITE" id="PS50093"/>
    </source>
</evidence>
<dbReference type="SUPFAM" id="SSF49313">
    <property type="entry name" value="Cadherin-like"/>
    <property type="match status" value="1"/>
</dbReference>
<accession>A0A5C1A8R5</accession>
<keyword evidence="2" id="KW-0812">Transmembrane</keyword>
<dbReference type="Gene3D" id="2.60.40.10">
    <property type="entry name" value="Immunoglobulins"/>
    <property type="match status" value="1"/>
</dbReference>
<dbReference type="EMBL" id="CP042425">
    <property type="protein sequence ID" value="QEL14583.1"/>
    <property type="molecule type" value="Genomic_DNA"/>
</dbReference>
<dbReference type="PROSITE" id="PS50093">
    <property type="entry name" value="PKD"/>
    <property type="match status" value="1"/>
</dbReference>
<reference evidence="6" key="1">
    <citation type="submission" date="2019-08" db="EMBL/GenBank/DDBJ databases">
        <title>Limnoglobus roseus gen. nov., sp. nov., a novel freshwater planctomycete with a giant genome from the family Gemmataceae.</title>
        <authorList>
            <person name="Kulichevskaya I.S."/>
            <person name="Naumoff D.G."/>
            <person name="Miroshnikov K."/>
            <person name="Ivanova A."/>
            <person name="Philippov D.A."/>
            <person name="Hakobyan A."/>
            <person name="Rijpstra I.C."/>
            <person name="Sinninghe Damste J.S."/>
            <person name="Liesack W."/>
            <person name="Dedysh S.N."/>
        </authorList>
    </citation>
    <scope>NUCLEOTIDE SEQUENCE [LARGE SCALE GENOMIC DNA]</scope>
    <source>
        <strain evidence="6">PX52</strain>
    </source>
</reference>
<feature type="domain" description="PKD" evidence="3">
    <location>
        <begin position="3986"/>
        <end position="4039"/>
    </location>
</feature>
<dbReference type="OrthoDB" id="227529at2"/>